<feature type="signal peptide" evidence="2">
    <location>
        <begin position="1"/>
        <end position="20"/>
    </location>
</feature>
<dbReference type="Proteomes" id="UP000789831">
    <property type="component" value="Unassembled WGS sequence"/>
</dbReference>
<dbReference type="CDD" id="cd12087">
    <property type="entry name" value="TM_EGFR-like"/>
    <property type="match status" value="1"/>
</dbReference>
<feature type="transmembrane region" description="Helical" evidence="1">
    <location>
        <begin position="227"/>
        <end position="251"/>
    </location>
</feature>
<comment type="caution">
    <text evidence="3">The sequence shown here is derived from an EMBL/GenBank/DDBJ whole genome shotgun (WGS) entry which is preliminary data.</text>
</comment>
<keyword evidence="1" id="KW-0812">Transmembrane</keyword>
<keyword evidence="1" id="KW-0472">Membrane</keyword>
<proteinExistence type="predicted"/>
<dbReference type="OrthoDB" id="2338680at2759"/>
<evidence type="ECO:0000256" key="1">
    <source>
        <dbReference type="SAM" id="Phobius"/>
    </source>
</evidence>
<reference evidence="3" key="1">
    <citation type="submission" date="2021-06" db="EMBL/GenBank/DDBJ databases">
        <authorList>
            <person name="Kallberg Y."/>
            <person name="Tangrot J."/>
            <person name="Rosling A."/>
        </authorList>
    </citation>
    <scope>NUCLEOTIDE SEQUENCE</scope>
    <source>
        <strain evidence="3">MT106</strain>
    </source>
</reference>
<gene>
    <name evidence="3" type="ORF">AGERDE_LOCUS7622</name>
</gene>
<protein>
    <submittedName>
        <fullName evidence="3">11790_t:CDS:1</fullName>
    </submittedName>
</protein>
<keyword evidence="4" id="KW-1185">Reference proteome</keyword>
<name>A0A9N9FXX1_9GLOM</name>
<evidence type="ECO:0000256" key="2">
    <source>
        <dbReference type="SAM" id="SignalP"/>
    </source>
</evidence>
<dbReference type="AlphaFoldDB" id="A0A9N9FXX1"/>
<dbReference type="EMBL" id="CAJVPL010001427">
    <property type="protein sequence ID" value="CAG8570673.1"/>
    <property type="molecule type" value="Genomic_DNA"/>
</dbReference>
<keyword evidence="1" id="KW-1133">Transmembrane helix</keyword>
<evidence type="ECO:0000313" key="4">
    <source>
        <dbReference type="Proteomes" id="UP000789831"/>
    </source>
</evidence>
<organism evidence="3 4">
    <name type="scientific">Ambispora gerdemannii</name>
    <dbReference type="NCBI Taxonomy" id="144530"/>
    <lineage>
        <taxon>Eukaryota</taxon>
        <taxon>Fungi</taxon>
        <taxon>Fungi incertae sedis</taxon>
        <taxon>Mucoromycota</taxon>
        <taxon>Glomeromycotina</taxon>
        <taxon>Glomeromycetes</taxon>
        <taxon>Archaeosporales</taxon>
        <taxon>Ambisporaceae</taxon>
        <taxon>Ambispora</taxon>
    </lineage>
</organism>
<sequence length="277" mass="30417">MSVSHISILLLGFFTASVFPCTPNNFDGNYIAIRLAGVVNNWRVNIAGGQIGENAKIITWNSGAQPAPNEIFMIIQPTRGVFELLPFLSFYREYAIGIPSSNINDTFTLQRRTNSSTQQFTFDCDTCDIQTNSQSWTQYHTSCNIKNSGYGFCMTGTDYSNAVNQTFCTAASKWDLWGRISPDIVNITNSKTPSNIQNSTFSWVSGTSAPAPNNVKESPGVQLSSGALVGIIVGSCAVTALIVLLVGYWFFRHRQKSIKNVDNVDGFDHANIQILNP</sequence>
<accession>A0A9N9FXX1</accession>
<evidence type="ECO:0000313" key="3">
    <source>
        <dbReference type="EMBL" id="CAG8570673.1"/>
    </source>
</evidence>
<feature type="chain" id="PRO_5040152089" evidence="2">
    <location>
        <begin position="21"/>
        <end position="277"/>
    </location>
</feature>
<keyword evidence="2" id="KW-0732">Signal</keyword>